<accession>A0AAW4PKX5</accession>
<dbReference type="AlphaFoldDB" id="A0AAW4PKX5"/>
<feature type="domain" description="Halobacterial output" evidence="1">
    <location>
        <begin position="9"/>
        <end position="80"/>
    </location>
</feature>
<evidence type="ECO:0000313" key="2">
    <source>
        <dbReference type="EMBL" id="MBX0298228.1"/>
    </source>
</evidence>
<reference evidence="2 3" key="1">
    <citation type="submission" date="2021-06" db="EMBL/GenBank/DDBJ databases">
        <title>Halomicroarcula sp. a new haloarchaeum isolated from saline soil.</title>
        <authorList>
            <person name="Duran-Viseras A."/>
            <person name="Sanchez-Porro C."/>
            <person name="Ventosa A."/>
        </authorList>
    </citation>
    <scope>NUCLEOTIDE SEQUENCE [LARGE SCALE GENOMIC DNA]</scope>
    <source>
        <strain evidence="2 3">F27</strain>
    </source>
</reference>
<dbReference type="Proteomes" id="UP001430455">
    <property type="component" value="Unassembled WGS sequence"/>
</dbReference>
<sequence length="87" mass="9566">MRVEIEAGEEVSQVIVRTVSQFEDRPVVELPLLSEAVDPDALNKLSSARFDSTSADEYTVSFDYSKSHIFVNGSTSIVVSSNQPQQS</sequence>
<protein>
    <recommendedName>
        <fullName evidence="1">Halobacterial output domain-containing protein</fullName>
    </recommendedName>
</protein>
<comment type="caution">
    <text evidence="2">The sequence shown here is derived from an EMBL/GenBank/DDBJ whole genome shotgun (WGS) entry which is preliminary data.</text>
</comment>
<proteinExistence type="predicted"/>
<dbReference type="EMBL" id="RKLT01000045">
    <property type="protein sequence ID" value="MBX0298228.1"/>
    <property type="molecule type" value="Genomic_DNA"/>
</dbReference>
<dbReference type="RefSeq" id="WP_220582806.1">
    <property type="nucleotide sequence ID" value="NZ_RKLT01000045.1"/>
</dbReference>
<evidence type="ECO:0000259" key="1">
    <source>
        <dbReference type="Pfam" id="PF18545"/>
    </source>
</evidence>
<dbReference type="Pfam" id="PF18545">
    <property type="entry name" value="HalOD1"/>
    <property type="match status" value="1"/>
</dbReference>
<evidence type="ECO:0000313" key="3">
    <source>
        <dbReference type="Proteomes" id="UP001430455"/>
    </source>
</evidence>
<keyword evidence="3" id="KW-1185">Reference proteome</keyword>
<dbReference type="InterPro" id="IPR040624">
    <property type="entry name" value="HalOD1"/>
</dbReference>
<gene>
    <name evidence="2" type="ORF">EGH23_25545</name>
</gene>
<organism evidence="2 3">
    <name type="scientific">Haloarcula nitratireducens</name>
    <dbReference type="NCBI Taxonomy" id="2487749"/>
    <lineage>
        <taxon>Archaea</taxon>
        <taxon>Methanobacteriati</taxon>
        <taxon>Methanobacteriota</taxon>
        <taxon>Stenosarchaea group</taxon>
        <taxon>Halobacteria</taxon>
        <taxon>Halobacteriales</taxon>
        <taxon>Haloarculaceae</taxon>
        <taxon>Haloarcula</taxon>
    </lineage>
</organism>
<name>A0AAW4PKX5_9EURY</name>